<dbReference type="SMART" id="SM00862">
    <property type="entry name" value="Trans_reg_C"/>
    <property type="match status" value="1"/>
</dbReference>
<keyword evidence="5" id="KW-1185">Reference proteome</keyword>
<feature type="domain" description="OmpR/PhoB-type" evidence="3">
    <location>
        <begin position="1"/>
        <end position="98"/>
    </location>
</feature>
<dbReference type="PANTHER" id="PTHR43433:SF5">
    <property type="entry name" value="AB HYDROLASE-1 DOMAIN-CONTAINING PROTEIN"/>
    <property type="match status" value="1"/>
</dbReference>
<comment type="caution">
    <text evidence="4">The sequence shown here is derived from an EMBL/GenBank/DDBJ whole genome shotgun (WGS) entry which is preliminary data.</text>
</comment>
<dbReference type="PROSITE" id="PS51755">
    <property type="entry name" value="OMPR_PHOB"/>
    <property type="match status" value="1"/>
</dbReference>
<dbReference type="SUPFAM" id="SSF53474">
    <property type="entry name" value="alpha/beta-Hydrolases"/>
    <property type="match status" value="1"/>
</dbReference>
<dbReference type="InterPro" id="IPR050471">
    <property type="entry name" value="AB_hydrolase"/>
</dbReference>
<dbReference type="PRINTS" id="PR00111">
    <property type="entry name" value="ABHYDROLASE"/>
</dbReference>
<dbReference type="GO" id="GO:0003824">
    <property type="term" value="F:catalytic activity"/>
    <property type="evidence" value="ECO:0007669"/>
    <property type="project" value="UniProtKB-ARBA"/>
</dbReference>
<reference evidence="4 5" key="1">
    <citation type="submission" date="2019-10" db="EMBL/GenBank/DDBJ databases">
        <title>Whole genome shotgun sequence of Acrocarpospora macrocephala NBRC 16266.</title>
        <authorList>
            <person name="Ichikawa N."/>
            <person name="Kimura A."/>
            <person name="Kitahashi Y."/>
            <person name="Komaki H."/>
            <person name="Oguchi A."/>
        </authorList>
    </citation>
    <scope>NUCLEOTIDE SEQUENCE [LARGE SCALE GENOMIC DNA]</scope>
    <source>
        <strain evidence="4 5">NBRC 16266</strain>
    </source>
</reference>
<accession>A0A5M3WXI6</accession>
<name>A0A5M3WXI6_9ACTN</name>
<evidence type="ECO:0000259" key="3">
    <source>
        <dbReference type="PROSITE" id="PS51755"/>
    </source>
</evidence>
<dbReference type="Gene3D" id="1.10.10.10">
    <property type="entry name" value="Winged helix-like DNA-binding domain superfamily/Winged helix DNA-binding domain"/>
    <property type="match status" value="1"/>
</dbReference>
<dbReference type="SUPFAM" id="SSF46894">
    <property type="entry name" value="C-terminal effector domain of the bipartite response regulators"/>
    <property type="match status" value="1"/>
</dbReference>
<gene>
    <name evidence="4" type="ORF">Amac_056280</name>
</gene>
<keyword evidence="1 2" id="KW-0238">DNA-binding</keyword>
<proteinExistence type="predicted"/>
<evidence type="ECO:0000256" key="1">
    <source>
        <dbReference type="ARBA" id="ARBA00023125"/>
    </source>
</evidence>
<dbReference type="OrthoDB" id="495620at2"/>
<evidence type="ECO:0000256" key="2">
    <source>
        <dbReference type="PROSITE-ProRule" id="PRU01091"/>
    </source>
</evidence>
<dbReference type="RefSeq" id="WP_155357372.1">
    <property type="nucleotide sequence ID" value="NZ_BAAAHL010000030.1"/>
</dbReference>
<dbReference type="InterPro" id="IPR036388">
    <property type="entry name" value="WH-like_DNA-bd_sf"/>
</dbReference>
<dbReference type="Gene3D" id="3.40.50.1820">
    <property type="entry name" value="alpha/beta hydrolase"/>
    <property type="match status" value="1"/>
</dbReference>
<dbReference type="InterPro" id="IPR016032">
    <property type="entry name" value="Sig_transdc_resp-reg_C-effctor"/>
</dbReference>
<evidence type="ECO:0000313" key="4">
    <source>
        <dbReference type="EMBL" id="GES12031.1"/>
    </source>
</evidence>
<dbReference type="InterPro" id="IPR029058">
    <property type="entry name" value="AB_hydrolase_fold"/>
</dbReference>
<dbReference type="GO" id="GO:0003677">
    <property type="term" value="F:DNA binding"/>
    <property type="evidence" value="ECO:0007669"/>
    <property type="project" value="UniProtKB-UniRule"/>
</dbReference>
<dbReference type="Pfam" id="PF00561">
    <property type="entry name" value="Abhydrolase_1"/>
    <property type="match status" value="1"/>
</dbReference>
<dbReference type="InterPro" id="IPR000073">
    <property type="entry name" value="AB_hydrolase_1"/>
</dbReference>
<dbReference type="AlphaFoldDB" id="A0A5M3WXI6"/>
<sequence>MVFEFAGGELDLDRYELRRDGQVVRVEPQVFDLLAVLLRLRQRVVSKEELLDAVWGNRFVTESALTSRVKAARRAIGDDGRGQRLIRTVHGRGYQFVGTVIERATAGTAVSAPAPPSQQIRFCTARDGTRLGYALTGAGAPLVKAANWLSHLDYDWESPVWRHWLGELSSRFQLLRYDERGCGLSDWDVERFAFDDWVEDLETVVDAAGLQRFPLLGISQGGPVAIAYAVRHPERVSHLVLLGSFAQGRRKRATTQEEAQLADARVELVRLGWGRPDPTYRATFVARFLPEGTQEQWRAFDELQRRSTSAANAWRFLDAFADIDVADLAPRVTAPTLVLCARREPDSLFEQSRTLAALIPGSRLVSLDSANHLLPEQDPAWPHFLSEIDAFLGSAAEEG</sequence>
<dbReference type="GO" id="GO:0006355">
    <property type="term" value="P:regulation of DNA-templated transcription"/>
    <property type="evidence" value="ECO:0007669"/>
    <property type="project" value="InterPro"/>
</dbReference>
<dbReference type="Proteomes" id="UP000331127">
    <property type="component" value="Unassembled WGS sequence"/>
</dbReference>
<dbReference type="Pfam" id="PF00486">
    <property type="entry name" value="Trans_reg_C"/>
    <property type="match status" value="1"/>
</dbReference>
<evidence type="ECO:0000313" key="5">
    <source>
        <dbReference type="Proteomes" id="UP000331127"/>
    </source>
</evidence>
<dbReference type="InterPro" id="IPR001867">
    <property type="entry name" value="OmpR/PhoB-type_DNA-bd"/>
</dbReference>
<protein>
    <submittedName>
        <fullName evidence="4">Transcriptional regulator</fullName>
    </submittedName>
</protein>
<dbReference type="EMBL" id="BLAE01000034">
    <property type="protein sequence ID" value="GES12031.1"/>
    <property type="molecule type" value="Genomic_DNA"/>
</dbReference>
<organism evidence="4 5">
    <name type="scientific">Acrocarpospora macrocephala</name>
    <dbReference type="NCBI Taxonomy" id="150177"/>
    <lineage>
        <taxon>Bacteria</taxon>
        <taxon>Bacillati</taxon>
        <taxon>Actinomycetota</taxon>
        <taxon>Actinomycetes</taxon>
        <taxon>Streptosporangiales</taxon>
        <taxon>Streptosporangiaceae</taxon>
        <taxon>Acrocarpospora</taxon>
    </lineage>
</organism>
<feature type="DNA-binding region" description="OmpR/PhoB-type" evidence="2">
    <location>
        <begin position="1"/>
        <end position="98"/>
    </location>
</feature>
<dbReference type="PANTHER" id="PTHR43433">
    <property type="entry name" value="HYDROLASE, ALPHA/BETA FOLD FAMILY PROTEIN"/>
    <property type="match status" value="1"/>
</dbReference>
<dbReference type="CDD" id="cd00383">
    <property type="entry name" value="trans_reg_C"/>
    <property type="match status" value="1"/>
</dbReference>
<dbReference type="GO" id="GO:0000160">
    <property type="term" value="P:phosphorelay signal transduction system"/>
    <property type="evidence" value="ECO:0007669"/>
    <property type="project" value="InterPro"/>
</dbReference>